<dbReference type="Pfam" id="PF00657">
    <property type="entry name" value="Lipase_GDSL"/>
    <property type="match status" value="1"/>
</dbReference>
<dbReference type="InterPro" id="IPR036514">
    <property type="entry name" value="SGNH_hydro_sf"/>
</dbReference>
<comment type="caution">
    <text evidence="1">The sequence shown here is derived from an EMBL/GenBank/DDBJ whole genome shotgun (WGS) entry which is preliminary data.</text>
</comment>
<evidence type="ECO:0000313" key="1">
    <source>
        <dbReference type="EMBL" id="MPM72673.1"/>
    </source>
</evidence>
<dbReference type="CDD" id="cd00229">
    <property type="entry name" value="SGNH_hydrolase"/>
    <property type="match status" value="1"/>
</dbReference>
<reference evidence="1" key="1">
    <citation type="submission" date="2019-08" db="EMBL/GenBank/DDBJ databases">
        <authorList>
            <person name="Kucharzyk K."/>
            <person name="Murdoch R.W."/>
            <person name="Higgins S."/>
            <person name="Loffler F."/>
        </authorList>
    </citation>
    <scope>NUCLEOTIDE SEQUENCE</scope>
</reference>
<sequence length="142" mass="16392">MLLEFGGNNHDYRSPERLVSLVEFKQHLERFRRELPAATRVAVITFPPILDELHCYTPLHMIELEVQGGLDRAMESHREMTRWFARTNGFPLIDLDRMIRERWETEGRLHYTLPDGVHLSPAGNQLLAGAVLDALLSHGLRP</sequence>
<evidence type="ECO:0008006" key="2">
    <source>
        <dbReference type="Google" id="ProtNLM"/>
    </source>
</evidence>
<dbReference type="AlphaFoldDB" id="A0A645C8U5"/>
<dbReference type="GO" id="GO:0016788">
    <property type="term" value="F:hydrolase activity, acting on ester bonds"/>
    <property type="evidence" value="ECO:0007669"/>
    <property type="project" value="InterPro"/>
</dbReference>
<dbReference type="EMBL" id="VSSQ01024886">
    <property type="protein sequence ID" value="MPM72673.1"/>
    <property type="molecule type" value="Genomic_DNA"/>
</dbReference>
<name>A0A645C8U5_9ZZZZ</name>
<dbReference type="Gene3D" id="3.40.50.1110">
    <property type="entry name" value="SGNH hydrolase"/>
    <property type="match status" value="1"/>
</dbReference>
<accession>A0A645C8U5</accession>
<proteinExistence type="predicted"/>
<protein>
    <recommendedName>
        <fullName evidence="2">SGNH hydrolase-type esterase domain-containing protein</fullName>
    </recommendedName>
</protein>
<gene>
    <name evidence="1" type="ORF">SDC9_119649</name>
</gene>
<dbReference type="SUPFAM" id="SSF52266">
    <property type="entry name" value="SGNH hydrolase"/>
    <property type="match status" value="1"/>
</dbReference>
<organism evidence="1">
    <name type="scientific">bioreactor metagenome</name>
    <dbReference type="NCBI Taxonomy" id="1076179"/>
    <lineage>
        <taxon>unclassified sequences</taxon>
        <taxon>metagenomes</taxon>
        <taxon>ecological metagenomes</taxon>
    </lineage>
</organism>
<dbReference type="InterPro" id="IPR001087">
    <property type="entry name" value="GDSL"/>
</dbReference>